<evidence type="ECO:0000256" key="12">
    <source>
        <dbReference type="ARBA" id="ARBA00023049"/>
    </source>
</evidence>
<dbReference type="FunFam" id="2.60.40.1730:FF:000012">
    <property type="entry name" value="Aminopeptidase N"/>
    <property type="match status" value="1"/>
</dbReference>
<feature type="site" description="Transition state stabilizer" evidence="18">
    <location>
        <position position="487"/>
    </location>
</feature>
<keyword evidence="7 17" id="KW-0479">Metal-binding</keyword>
<keyword evidence="12 19" id="KW-0482">Metalloprotease</keyword>
<dbReference type="SUPFAM" id="SSF63737">
    <property type="entry name" value="Leukotriene A4 hydrolase N-terminal domain"/>
    <property type="match status" value="1"/>
</dbReference>
<feature type="domain" description="ERAP1-like C-terminal" evidence="22">
    <location>
        <begin position="629"/>
        <end position="947"/>
    </location>
</feature>
<sequence>MSRHRNGFEQLDGESSDTDMNLEDNESSGKKKRYLVNDEEGPLCSPGSLKLSKRELICILIGGIIIIVAAIVFVIIAVVLSRSSGNGSPGGSDDKPWTNVRLPKTLTPALYRVSLDTDLNTFRVNGFVSVDISVNQSTDLVIFHAKDMTLNTVSLTKGVRGDQLGISRQFFYSDNDFYVIQLADSLDTNDNLQLNISFNYTLRDDLVGFYKSSYSLADNEVHYLATTQFEPTDARRAFPCFDEPAMKANFSIELTHANRYNAVSNMPVARRVSKANDKATTSFNTSYKMSTYLVAFVISDFNCSDSQTVNGHIQVRVCARPDVFSDTSYALSVGKSVIGYYEEFFGVQYPLPKQDLFAIPDFAVGAMENWGLITYRETALLYNSTQNPAVNKQRVAVVVAHELAHQWFGNLVTMSWWDGLWLNEGFASYVEYIGTDHVQPDWMMLEQFFIDTVQTAYDADGLNWSHPIIQQVNNPDEINGLFDSISYDKGASLIQMLRGYIGNESFTNGLTLYLKNNKFGNTETYELWDALNEVSSSDVSVSQMMDTWTKQMGYPVVTVSASDNNRATVSQKRFFQIPLPEGEQPAASPYNYVWIIPFDYITENGNSVTKKLVSNQQDTITWDSSNDGFIKANANQTGFYRVNYDVGNWQSITAHLMTPPNNRPQILSAVDRAGLLEDAFSLSTSGLLNITVALNLSRYLVNEEDYAPWMTALRWFSIFSDKLSTNGQYGNFKRYVSSLMGNITRKLSFNKTGLSHLQILLRTYVLLSGYKYGDISIADTSLTMFRNWMTDGISVPPDLRLVVYRVAIAAGGETEWNYLWSWYKNTTNPYEKQICLSALAQSKEYWILSRYLEYSMSQVRSQDTLYVIRSVARNVNGRYLAWNFVRDNYDTIFKKYGGGSFSFSRLIRSITGSFATSWELQEVESFFGKVDVGSASLALQQSKEIVRGNIAWLDNNESVIGEWMNEYLSGAMSA</sequence>
<feature type="binding site" evidence="17">
    <location>
        <position position="424"/>
    </location>
    <ligand>
        <name>Zn(2+)</name>
        <dbReference type="ChEBI" id="CHEBI:29105"/>
        <note>catalytic</note>
    </ligand>
</feature>
<feature type="binding site" evidence="17">
    <location>
        <position position="405"/>
    </location>
    <ligand>
        <name>Zn(2+)</name>
        <dbReference type="ChEBI" id="CHEBI:29105"/>
        <note>catalytic</note>
    </ligand>
</feature>
<dbReference type="STRING" id="400682.A0A1X7V0N8"/>
<feature type="transmembrane region" description="Helical" evidence="19">
    <location>
        <begin position="56"/>
        <end position="80"/>
    </location>
</feature>
<keyword evidence="19" id="KW-0031">Aminopeptidase</keyword>
<dbReference type="eggNOG" id="KOG1046">
    <property type="taxonomic scope" value="Eukaryota"/>
</dbReference>
<evidence type="ECO:0000256" key="8">
    <source>
        <dbReference type="ARBA" id="ARBA00022801"/>
    </source>
</evidence>
<keyword evidence="4" id="KW-1003">Cell membrane</keyword>
<dbReference type="InterPro" id="IPR014782">
    <property type="entry name" value="Peptidase_M1_dom"/>
</dbReference>
<keyword evidence="5 19" id="KW-0645">Protease</keyword>
<dbReference type="PANTHER" id="PTHR11533:SF299">
    <property type="entry name" value="AMINOPEPTIDASE"/>
    <property type="match status" value="1"/>
</dbReference>
<proteinExistence type="inferred from homology"/>
<dbReference type="SUPFAM" id="SSF55486">
    <property type="entry name" value="Metalloproteases ('zincins'), catalytic domain"/>
    <property type="match status" value="1"/>
</dbReference>
<evidence type="ECO:0000256" key="16">
    <source>
        <dbReference type="PIRSR" id="PIRSR634016-1"/>
    </source>
</evidence>
<dbReference type="GO" id="GO:0070006">
    <property type="term" value="F:metalloaminopeptidase activity"/>
    <property type="evidence" value="ECO:0007669"/>
    <property type="project" value="TreeGrafter"/>
</dbReference>
<evidence type="ECO:0000256" key="15">
    <source>
        <dbReference type="ARBA" id="ARBA00023180"/>
    </source>
</evidence>
<dbReference type="FunFam" id="2.60.40.1910:FF:000003">
    <property type="entry name" value="Aminopeptidase"/>
    <property type="match status" value="1"/>
</dbReference>
<reference evidence="25" key="1">
    <citation type="journal article" date="2010" name="Nature">
        <title>The Amphimedon queenslandica genome and the evolution of animal complexity.</title>
        <authorList>
            <person name="Srivastava M."/>
            <person name="Simakov O."/>
            <person name="Chapman J."/>
            <person name="Fahey B."/>
            <person name="Gauthier M.E."/>
            <person name="Mitros T."/>
            <person name="Richards G.S."/>
            <person name="Conaco C."/>
            <person name="Dacre M."/>
            <person name="Hellsten U."/>
            <person name="Larroux C."/>
            <person name="Putnam N.H."/>
            <person name="Stanke M."/>
            <person name="Adamska M."/>
            <person name="Darling A."/>
            <person name="Degnan S.M."/>
            <person name="Oakley T.H."/>
            <person name="Plachetzki D.C."/>
            <person name="Zhai Y."/>
            <person name="Adamski M."/>
            <person name="Calcino A."/>
            <person name="Cummins S.F."/>
            <person name="Goodstein D.M."/>
            <person name="Harris C."/>
            <person name="Jackson D.J."/>
            <person name="Leys S.P."/>
            <person name="Shu S."/>
            <person name="Woodcroft B.J."/>
            <person name="Vervoort M."/>
            <person name="Kosik K.S."/>
            <person name="Manning G."/>
            <person name="Degnan B.M."/>
            <person name="Rokhsar D.S."/>
        </authorList>
    </citation>
    <scope>NUCLEOTIDE SEQUENCE [LARGE SCALE GENOMIC DNA]</scope>
</reference>
<keyword evidence="25" id="KW-1185">Reference proteome</keyword>
<dbReference type="PANTHER" id="PTHR11533">
    <property type="entry name" value="PROTEASE M1 ZINC METALLOPROTEASE"/>
    <property type="match status" value="1"/>
</dbReference>
<dbReference type="InterPro" id="IPR045357">
    <property type="entry name" value="Aminopeptidase_N-like_N"/>
</dbReference>
<evidence type="ECO:0000259" key="21">
    <source>
        <dbReference type="Pfam" id="PF01433"/>
    </source>
</evidence>
<feature type="domain" description="Aminopeptidase N-like N-terminal" evidence="23">
    <location>
        <begin position="108"/>
        <end position="293"/>
    </location>
</feature>
<feature type="active site" description="Proton acceptor" evidence="16">
    <location>
        <position position="402"/>
    </location>
</feature>
<feature type="binding site" evidence="17">
    <location>
        <position position="401"/>
    </location>
    <ligand>
        <name>Zn(2+)</name>
        <dbReference type="ChEBI" id="CHEBI:29105"/>
        <note>catalytic</note>
    </ligand>
</feature>
<keyword evidence="9 17" id="KW-0862">Zinc</keyword>
<dbReference type="Gene3D" id="2.60.40.1910">
    <property type="match status" value="1"/>
</dbReference>
<keyword evidence="14" id="KW-1015">Disulfide bond</keyword>
<dbReference type="InParanoid" id="A0A1X7V0N8"/>
<comment type="cofactor">
    <cofactor evidence="17 19">
        <name>Zn(2+)</name>
        <dbReference type="ChEBI" id="CHEBI:29105"/>
    </cofactor>
    <text evidence="17 19">Binds 1 zinc ion per subunit.</text>
</comment>
<reference evidence="24" key="2">
    <citation type="submission" date="2017-05" db="UniProtKB">
        <authorList>
            <consortium name="EnsemblMetazoa"/>
        </authorList>
    </citation>
    <scope>IDENTIFICATION</scope>
</reference>
<evidence type="ECO:0000256" key="14">
    <source>
        <dbReference type="ARBA" id="ARBA00023157"/>
    </source>
</evidence>
<evidence type="ECO:0000256" key="3">
    <source>
        <dbReference type="ARBA" id="ARBA00010136"/>
    </source>
</evidence>
<protein>
    <recommendedName>
        <fullName evidence="19">Aminopeptidase</fullName>
        <ecNumber evidence="19">3.4.11.-</ecNumber>
    </recommendedName>
</protein>
<evidence type="ECO:0000256" key="5">
    <source>
        <dbReference type="ARBA" id="ARBA00022670"/>
    </source>
</evidence>
<dbReference type="GO" id="GO:0005886">
    <property type="term" value="C:plasma membrane"/>
    <property type="evidence" value="ECO:0007669"/>
    <property type="project" value="UniProtKB-SubCell"/>
</dbReference>
<dbReference type="Gene3D" id="1.10.390.10">
    <property type="entry name" value="Neutral Protease Domain 2"/>
    <property type="match status" value="1"/>
</dbReference>
<evidence type="ECO:0000256" key="6">
    <source>
        <dbReference type="ARBA" id="ARBA00022692"/>
    </source>
</evidence>
<evidence type="ECO:0000256" key="19">
    <source>
        <dbReference type="RuleBase" id="RU364040"/>
    </source>
</evidence>
<dbReference type="Pfam" id="PF11838">
    <property type="entry name" value="ERAP1_C"/>
    <property type="match status" value="1"/>
</dbReference>
<dbReference type="GO" id="GO:0006508">
    <property type="term" value="P:proteolysis"/>
    <property type="evidence" value="ECO:0007669"/>
    <property type="project" value="UniProtKB-KW"/>
</dbReference>
<dbReference type="InterPro" id="IPR001930">
    <property type="entry name" value="Peptidase_M1"/>
</dbReference>
<dbReference type="EnsemblMetazoa" id="XM_019995708.1">
    <property type="protein sequence ID" value="XP_019851267.1"/>
    <property type="gene ID" value="LOC100633210"/>
</dbReference>
<evidence type="ECO:0000256" key="17">
    <source>
        <dbReference type="PIRSR" id="PIRSR634016-3"/>
    </source>
</evidence>
<keyword evidence="15" id="KW-0325">Glycoprotein</keyword>
<dbReference type="InterPro" id="IPR024571">
    <property type="entry name" value="ERAP1-like_C_dom"/>
</dbReference>
<keyword evidence="11 19" id="KW-1133">Transmembrane helix</keyword>
<evidence type="ECO:0000256" key="7">
    <source>
        <dbReference type="ARBA" id="ARBA00022723"/>
    </source>
</evidence>
<dbReference type="GO" id="GO:0008270">
    <property type="term" value="F:zinc ion binding"/>
    <property type="evidence" value="ECO:0007669"/>
    <property type="project" value="UniProtKB-UniRule"/>
</dbReference>
<evidence type="ECO:0000256" key="4">
    <source>
        <dbReference type="ARBA" id="ARBA00022475"/>
    </source>
</evidence>
<evidence type="ECO:0000256" key="2">
    <source>
        <dbReference type="ARBA" id="ARBA00004606"/>
    </source>
</evidence>
<dbReference type="AlphaFoldDB" id="A0A1X7V0N8"/>
<keyword evidence="8 19" id="KW-0378">Hydrolase</keyword>
<accession>A0A1X7V0N8</accession>
<evidence type="ECO:0000313" key="25">
    <source>
        <dbReference type="Proteomes" id="UP000007879"/>
    </source>
</evidence>
<feature type="domain" description="Peptidase M1 membrane alanine aminopeptidase" evidence="21">
    <location>
        <begin position="329"/>
        <end position="548"/>
    </location>
</feature>
<dbReference type="Gene3D" id="1.25.50.20">
    <property type="match status" value="1"/>
</dbReference>
<dbReference type="Gene3D" id="2.60.40.1730">
    <property type="entry name" value="tricorn interacting facor f3 domain"/>
    <property type="match status" value="1"/>
</dbReference>
<dbReference type="GO" id="GO:0042277">
    <property type="term" value="F:peptide binding"/>
    <property type="evidence" value="ECO:0007669"/>
    <property type="project" value="TreeGrafter"/>
</dbReference>
<dbReference type="CDD" id="cd09601">
    <property type="entry name" value="M1_APN-Q_like"/>
    <property type="match status" value="1"/>
</dbReference>
<dbReference type="InterPro" id="IPR050344">
    <property type="entry name" value="Peptidase_M1_aminopeptidases"/>
</dbReference>
<dbReference type="EC" id="3.4.11.-" evidence="19"/>
<dbReference type="PRINTS" id="PR00756">
    <property type="entry name" value="ALADIPTASE"/>
</dbReference>
<evidence type="ECO:0000256" key="9">
    <source>
        <dbReference type="ARBA" id="ARBA00022833"/>
    </source>
</evidence>
<dbReference type="OrthoDB" id="10031169at2759"/>
<evidence type="ECO:0000259" key="23">
    <source>
        <dbReference type="Pfam" id="PF17900"/>
    </source>
</evidence>
<dbReference type="GO" id="GO:0043171">
    <property type="term" value="P:peptide catabolic process"/>
    <property type="evidence" value="ECO:0007669"/>
    <property type="project" value="TreeGrafter"/>
</dbReference>
<keyword evidence="6 19" id="KW-0812">Transmembrane</keyword>
<dbReference type="InterPro" id="IPR034016">
    <property type="entry name" value="M1_APN-typ"/>
</dbReference>
<evidence type="ECO:0000256" key="11">
    <source>
        <dbReference type="ARBA" id="ARBA00022989"/>
    </source>
</evidence>
<evidence type="ECO:0000256" key="10">
    <source>
        <dbReference type="ARBA" id="ARBA00022968"/>
    </source>
</evidence>
<keyword evidence="10" id="KW-0735">Signal-anchor</keyword>
<dbReference type="InterPro" id="IPR042097">
    <property type="entry name" value="Aminopeptidase_N-like_N_sf"/>
</dbReference>
<name>A0A1X7V0N8_AMPQE</name>
<evidence type="ECO:0000256" key="13">
    <source>
        <dbReference type="ARBA" id="ARBA00023136"/>
    </source>
</evidence>
<feature type="region of interest" description="Disordered" evidence="20">
    <location>
        <begin position="1"/>
        <end position="33"/>
    </location>
</feature>
<comment type="subcellular location">
    <subcellularLocation>
        <location evidence="1">Cell membrane</location>
    </subcellularLocation>
    <subcellularLocation>
        <location evidence="2">Membrane</location>
        <topology evidence="2">Single-pass type II membrane protein</topology>
    </subcellularLocation>
</comment>
<keyword evidence="13 19" id="KW-0472">Membrane</keyword>
<dbReference type="GO" id="GO:0005737">
    <property type="term" value="C:cytoplasm"/>
    <property type="evidence" value="ECO:0007669"/>
    <property type="project" value="TreeGrafter"/>
</dbReference>
<dbReference type="GO" id="GO:0005615">
    <property type="term" value="C:extracellular space"/>
    <property type="evidence" value="ECO:0007669"/>
    <property type="project" value="TreeGrafter"/>
</dbReference>
<dbReference type="InterPro" id="IPR027268">
    <property type="entry name" value="Peptidase_M4/M1_CTD_sf"/>
</dbReference>
<dbReference type="FunFam" id="1.10.390.10:FF:000016">
    <property type="entry name" value="Glutamyl aminopeptidase"/>
    <property type="match status" value="1"/>
</dbReference>
<evidence type="ECO:0000256" key="20">
    <source>
        <dbReference type="SAM" id="MobiDB-lite"/>
    </source>
</evidence>
<evidence type="ECO:0000256" key="1">
    <source>
        <dbReference type="ARBA" id="ARBA00004236"/>
    </source>
</evidence>
<dbReference type="Proteomes" id="UP000007879">
    <property type="component" value="Unassembled WGS sequence"/>
</dbReference>
<dbReference type="EnsemblMetazoa" id="Aqu2.1.33516_001">
    <property type="protein sequence ID" value="Aqu2.1.33516_001"/>
    <property type="gene ID" value="Aqu2.1.33516"/>
</dbReference>
<gene>
    <name evidence="24" type="primary">100633210</name>
</gene>
<dbReference type="Pfam" id="PF01433">
    <property type="entry name" value="Peptidase_M1"/>
    <property type="match status" value="1"/>
</dbReference>
<dbReference type="Pfam" id="PF17900">
    <property type="entry name" value="Peptidase_M1_N"/>
    <property type="match status" value="1"/>
</dbReference>
<dbReference type="FunFam" id="1.25.50.20:FF:000001">
    <property type="entry name" value="Aminopeptidase"/>
    <property type="match status" value="1"/>
</dbReference>
<comment type="similarity">
    <text evidence="3 19">Belongs to the peptidase M1 family.</text>
</comment>
<evidence type="ECO:0000259" key="22">
    <source>
        <dbReference type="Pfam" id="PF11838"/>
    </source>
</evidence>
<organism evidence="24">
    <name type="scientific">Amphimedon queenslandica</name>
    <name type="common">Sponge</name>
    <dbReference type="NCBI Taxonomy" id="400682"/>
    <lineage>
        <taxon>Eukaryota</taxon>
        <taxon>Metazoa</taxon>
        <taxon>Porifera</taxon>
        <taxon>Demospongiae</taxon>
        <taxon>Heteroscleromorpha</taxon>
        <taxon>Haplosclerida</taxon>
        <taxon>Niphatidae</taxon>
        <taxon>Amphimedon</taxon>
    </lineage>
</organism>
<evidence type="ECO:0000256" key="18">
    <source>
        <dbReference type="PIRSR" id="PIRSR634016-4"/>
    </source>
</evidence>
<feature type="compositionally biased region" description="Acidic residues" evidence="20">
    <location>
        <begin position="11"/>
        <end position="26"/>
    </location>
</feature>
<evidence type="ECO:0000313" key="24">
    <source>
        <dbReference type="EnsemblMetazoa" id="Aqu2.1.33516_001"/>
    </source>
</evidence>